<keyword evidence="1" id="KW-0472">Membrane</keyword>
<feature type="transmembrane region" description="Helical" evidence="1">
    <location>
        <begin position="108"/>
        <end position="128"/>
    </location>
</feature>
<organism evidence="3">
    <name type="scientific">uncultured Sulfurovum sp</name>
    <dbReference type="NCBI Taxonomy" id="269237"/>
    <lineage>
        <taxon>Bacteria</taxon>
        <taxon>Pseudomonadati</taxon>
        <taxon>Campylobacterota</taxon>
        <taxon>Epsilonproteobacteria</taxon>
        <taxon>Campylobacterales</taxon>
        <taxon>Sulfurovaceae</taxon>
        <taxon>Sulfurovum</taxon>
        <taxon>environmental samples</taxon>
    </lineage>
</organism>
<proteinExistence type="predicted"/>
<feature type="non-terminal residue" evidence="3">
    <location>
        <position position="1"/>
    </location>
</feature>
<feature type="transmembrane region" description="Helical" evidence="1">
    <location>
        <begin position="194"/>
        <end position="214"/>
    </location>
</feature>
<feature type="transmembrane region" description="Helical" evidence="1">
    <location>
        <begin position="82"/>
        <end position="101"/>
    </location>
</feature>
<gene>
    <name evidence="3" type="ORF">HELGO_WM59226</name>
</gene>
<feature type="transmembrane region" description="Helical" evidence="1">
    <location>
        <begin position="148"/>
        <end position="166"/>
    </location>
</feature>
<feature type="domain" description="Heparan-alpha-glucosaminide N-acetyltransferase catalytic" evidence="2">
    <location>
        <begin position="1"/>
        <end position="202"/>
    </location>
</feature>
<feature type="transmembrane region" description="Helical" evidence="1">
    <location>
        <begin position="59"/>
        <end position="76"/>
    </location>
</feature>
<dbReference type="Pfam" id="PF07786">
    <property type="entry name" value="HGSNAT_cat"/>
    <property type="match status" value="1"/>
</dbReference>
<keyword evidence="1" id="KW-1133">Transmembrane helix</keyword>
<sequence>YHFTYDLNYFSIFSIDMNHNSIILILRYSIMSMFLLSVGMSLALTHQNTIKWSSIRKRMLQLGISALLISISTHIIFPSSWIYFGILHFILFASLITLPLLNFPKVTLILVFIIPLGSAMGLLHLHYFYEKLQIPIILPLHSEDLVPLFPWLAIVLLGTLIVHYNYHQKIFTHKIFDLNFPINKILKKMGQNSLLIYLIHQPILFTTFKLYFIFFSK</sequence>
<evidence type="ECO:0000259" key="2">
    <source>
        <dbReference type="Pfam" id="PF07786"/>
    </source>
</evidence>
<feature type="transmembrane region" description="Helical" evidence="1">
    <location>
        <begin position="20"/>
        <end position="38"/>
    </location>
</feature>
<keyword evidence="1" id="KW-0812">Transmembrane</keyword>
<dbReference type="InterPro" id="IPR012429">
    <property type="entry name" value="HGSNAT_cat"/>
</dbReference>
<evidence type="ECO:0000256" key="1">
    <source>
        <dbReference type="SAM" id="Phobius"/>
    </source>
</evidence>
<evidence type="ECO:0000313" key="3">
    <source>
        <dbReference type="EMBL" id="CAA6825063.1"/>
    </source>
</evidence>
<accession>A0A6S6U8G4</accession>
<name>A0A6S6U8G4_9BACT</name>
<dbReference type="AlphaFoldDB" id="A0A6S6U8G4"/>
<reference evidence="3" key="1">
    <citation type="submission" date="2020-01" db="EMBL/GenBank/DDBJ databases">
        <authorList>
            <person name="Meier V. D."/>
            <person name="Meier V D."/>
        </authorList>
    </citation>
    <scope>NUCLEOTIDE SEQUENCE</scope>
    <source>
        <strain evidence="3">HLG_WM_MAG_02</strain>
    </source>
</reference>
<dbReference type="EMBL" id="CACVAZ010000189">
    <property type="protein sequence ID" value="CAA6825063.1"/>
    <property type="molecule type" value="Genomic_DNA"/>
</dbReference>
<protein>
    <recommendedName>
        <fullName evidence="2">Heparan-alpha-glucosaminide N-acetyltransferase catalytic domain-containing protein</fullName>
    </recommendedName>
</protein>